<dbReference type="AlphaFoldDB" id="A0A6C0JTW7"/>
<reference evidence="1" key="1">
    <citation type="journal article" date="2020" name="Nature">
        <title>Giant virus diversity and host interactions through global metagenomics.</title>
        <authorList>
            <person name="Schulz F."/>
            <person name="Roux S."/>
            <person name="Paez-Espino D."/>
            <person name="Jungbluth S."/>
            <person name="Walsh D.A."/>
            <person name="Denef V.J."/>
            <person name="McMahon K.D."/>
            <person name="Konstantinidis K.T."/>
            <person name="Eloe-Fadrosh E.A."/>
            <person name="Kyrpides N.C."/>
            <person name="Woyke T."/>
        </authorList>
    </citation>
    <scope>NUCLEOTIDE SEQUENCE</scope>
    <source>
        <strain evidence="1">GVMAG-S-1040241-154</strain>
    </source>
</reference>
<dbReference type="CDD" id="cd02440">
    <property type="entry name" value="AdoMet_MTases"/>
    <property type="match status" value="1"/>
</dbReference>
<dbReference type="InterPro" id="IPR029063">
    <property type="entry name" value="SAM-dependent_MTases_sf"/>
</dbReference>
<evidence type="ECO:0008006" key="2">
    <source>
        <dbReference type="Google" id="ProtNLM"/>
    </source>
</evidence>
<proteinExistence type="predicted"/>
<dbReference type="EMBL" id="MN740684">
    <property type="protein sequence ID" value="QHU07348.1"/>
    <property type="molecule type" value="Genomic_DNA"/>
</dbReference>
<evidence type="ECO:0000313" key="1">
    <source>
        <dbReference type="EMBL" id="QHU07348.1"/>
    </source>
</evidence>
<dbReference type="Gene3D" id="3.40.50.150">
    <property type="entry name" value="Vaccinia Virus protein VP39"/>
    <property type="match status" value="1"/>
</dbReference>
<accession>A0A6C0JTW7</accession>
<protein>
    <recommendedName>
        <fullName evidence="2">Methyltransferase domain-containing protein</fullName>
    </recommendedName>
</protein>
<organism evidence="1">
    <name type="scientific">viral metagenome</name>
    <dbReference type="NCBI Taxonomy" id="1070528"/>
    <lineage>
        <taxon>unclassified sequences</taxon>
        <taxon>metagenomes</taxon>
        <taxon>organismal metagenomes</taxon>
    </lineage>
</organism>
<dbReference type="SUPFAM" id="SSF53335">
    <property type="entry name" value="S-adenosyl-L-methionine-dependent methyltransferases"/>
    <property type="match status" value="1"/>
</dbReference>
<sequence length="201" mass="24116">MNNINYNKENCDKIYWNNFYNNNNNIIKLNKASDFCIFVINYFKNINIKTIIDCGCGNGRDSYEFNKIYKVDGIDNNGFKPKNNNSCNFYNEDFVNYNKENYDLIYSRFTFHSITNEEHLTFLNSIKVNSYIAIETRSDKNKDEYKFHGNEHYRNYTNIDYLKKLLENKFDILYIDENKDFAVFENENPICIRVIAKKKLN</sequence>
<name>A0A6C0JTW7_9ZZZZ</name>